<feature type="domain" description="Glyoxalase-like" evidence="1">
    <location>
        <begin position="16"/>
        <end position="132"/>
    </location>
</feature>
<evidence type="ECO:0000313" key="3">
    <source>
        <dbReference type="Proteomes" id="UP000320776"/>
    </source>
</evidence>
<dbReference type="OrthoDB" id="1645442at2"/>
<dbReference type="InterPro" id="IPR029068">
    <property type="entry name" value="Glyas_Bleomycin-R_OHBP_Dase"/>
</dbReference>
<proteinExistence type="predicted"/>
<sequence>MNNINQNSIPTIKLKSIVLDCPDIQALSDFYIRMLGWEKDFVEEGDFLDIRSPVGGVKIAFQTNTNYVAPVWPEEPNAQQQMLHIDFAVPSKEDMERAVKHAISCGATKAGIQYCDEWTVMLDPVGHPFCFVVW</sequence>
<accession>A0A517DQA9</accession>
<organism evidence="2 3">
    <name type="scientific">Sporomusa termitida</name>
    <dbReference type="NCBI Taxonomy" id="2377"/>
    <lineage>
        <taxon>Bacteria</taxon>
        <taxon>Bacillati</taxon>
        <taxon>Bacillota</taxon>
        <taxon>Negativicutes</taxon>
        <taxon>Selenomonadales</taxon>
        <taxon>Sporomusaceae</taxon>
        <taxon>Sporomusa</taxon>
    </lineage>
</organism>
<protein>
    <submittedName>
        <fullName evidence="2">Glyoxalase-like domain protein</fullName>
    </submittedName>
</protein>
<dbReference type="RefSeq" id="WP_144349175.1">
    <property type="nucleotide sequence ID" value="NZ_CP036259.1"/>
</dbReference>
<dbReference type="AlphaFoldDB" id="A0A517DQA9"/>
<dbReference type="InterPro" id="IPR041581">
    <property type="entry name" value="Glyoxalase_6"/>
</dbReference>
<dbReference type="SUPFAM" id="SSF54593">
    <property type="entry name" value="Glyoxalase/Bleomycin resistance protein/Dihydroxybiphenyl dioxygenase"/>
    <property type="match status" value="1"/>
</dbReference>
<dbReference type="PANTHER" id="PTHR35908">
    <property type="entry name" value="HYPOTHETICAL FUSION PROTEIN"/>
    <property type="match status" value="1"/>
</dbReference>
<dbReference type="Gene3D" id="3.10.180.10">
    <property type="entry name" value="2,3-Dihydroxybiphenyl 1,2-Dioxygenase, domain 1"/>
    <property type="match status" value="1"/>
</dbReference>
<gene>
    <name evidence="2" type="ORF">SPTER_08190</name>
</gene>
<reference evidence="2 3" key="1">
    <citation type="submission" date="2019-02" db="EMBL/GenBank/DDBJ databases">
        <title>Closed genome of Sporomusa termitida DSM 4440.</title>
        <authorList>
            <person name="Poehlein A."/>
            <person name="Daniel R."/>
        </authorList>
    </citation>
    <scope>NUCLEOTIDE SEQUENCE [LARGE SCALE GENOMIC DNA]</scope>
    <source>
        <strain evidence="2 3">DSM 4440</strain>
    </source>
</reference>
<dbReference type="Pfam" id="PF18029">
    <property type="entry name" value="Glyoxalase_6"/>
    <property type="match status" value="1"/>
</dbReference>
<keyword evidence="3" id="KW-1185">Reference proteome</keyword>
<dbReference type="Proteomes" id="UP000320776">
    <property type="component" value="Chromosome"/>
</dbReference>
<dbReference type="PANTHER" id="PTHR35908:SF1">
    <property type="entry name" value="CONSERVED PROTEIN"/>
    <property type="match status" value="1"/>
</dbReference>
<dbReference type="KEGG" id="sted:SPTER_08190"/>
<evidence type="ECO:0000313" key="2">
    <source>
        <dbReference type="EMBL" id="QDR79544.1"/>
    </source>
</evidence>
<name>A0A517DQA9_9FIRM</name>
<dbReference type="EMBL" id="CP036259">
    <property type="protein sequence ID" value="QDR79544.1"/>
    <property type="molecule type" value="Genomic_DNA"/>
</dbReference>
<evidence type="ECO:0000259" key="1">
    <source>
        <dbReference type="Pfam" id="PF18029"/>
    </source>
</evidence>